<keyword evidence="3" id="KW-1185">Reference proteome</keyword>
<protein>
    <recommendedName>
        <fullName evidence="4">DUF4939 domain-containing protein</fullName>
    </recommendedName>
</protein>
<feature type="region of interest" description="Disordered" evidence="1">
    <location>
        <begin position="1"/>
        <end position="20"/>
    </location>
</feature>
<dbReference type="Proteomes" id="UP000765509">
    <property type="component" value="Unassembled WGS sequence"/>
</dbReference>
<reference evidence="2" key="1">
    <citation type="submission" date="2021-03" db="EMBL/GenBank/DDBJ databases">
        <title>Draft genome sequence of rust myrtle Austropuccinia psidii MF-1, a brazilian biotype.</title>
        <authorList>
            <person name="Quecine M.C."/>
            <person name="Pachon D.M.R."/>
            <person name="Bonatelli M.L."/>
            <person name="Correr F.H."/>
            <person name="Franceschini L.M."/>
            <person name="Leite T.F."/>
            <person name="Margarido G.R.A."/>
            <person name="Almeida C.A."/>
            <person name="Ferrarezi J.A."/>
            <person name="Labate C.A."/>
        </authorList>
    </citation>
    <scope>NUCLEOTIDE SEQUENCE</scope>
    <source>
        <strain evidence="2">MF-1</strain>
    </source>
</reference>
<dbReference type="EMBL" id="AVOT02001691">
    <property type="protein sequence ID" value="MBW0467824.1"/>
    <property type="molecule type" value="Genomic_DNA"/>
</dbReference>
<name>A0A9Q3BM60_9BASI</name>
<evidence type="ECO:0008006" key="4">
    <source>
        <dbReference type="Google" id="ProtNLM"/>
    </source>
</evidence>
<sequence length="111" mass="12962">MADLQEDSGSESSRPPGFKNLSMKVPDFFDGTQHFKFRSFIQSYQLIFHNNKENISEDRKNSLYSTSFLIGRAEKWIEYYLFSLTNQDPACLLNNQALFESQAFTLFRDPD</sequence>
<accession>A0A9Q3BM60</accession>
<evidence type="ECO:0000256" key="1">
    <source>
        <dbReference type="SAM" id="MobiDB-lite"/>
    </source>
</evidence>
<evidence type="ECO:0000313" key="3">
    <source>
        <dbReference type="Proteomes" id="UP000765509"/>
    </source>
</evidence>
<gene>
    <name evidence="2" type="ORF">O181_007539</name>
</gene>
<organism evidence="2 3">
    <name type="scientific">Austropuccinia psidii MF-1</name>
    <dbReference type="NCBI Taxonomy" id="1389203"/>
    <lineage>
        <taxon>Eukaryota</taxon>
        <taxon>Fungi</taxon>
        <taxon>Dikarya</taxon>
        <taxon>Basidiomycota</taxon>
        <taxon>Pucciniomycotina</taxon>
        <taxon>Pucciniomycetes</taxon>
        <taxon>Pucciniales</taxon>
        <taxon>Sphaerophragmiaceae</taxon>
        <taxon>Austropuccinia</taxon>
    </lineage>
</organism>
<evidence type="ECO:0000313" key="2">
    <source>
        <dbReference type="EMBL" id="MBW0467824.1"/>
    </source>
</evidence>
<dbReference type="AlphaFoldDB" id="A0A9Q3BM60"/>
<comment type="caution">
    <text evidence="2">The sequence shown here is derived from an EMBL/GenBank/DDBJ whole genome shotgun (WGS) entry which is preliminary data.</text>
</comment>
<proteinExistence type="predicted"/>
<dbReference type="OrthoDB" id="2506111at2759"/>